<comment type="caution">
    <text evidence="2">The sequence shown here is derived from an EMBL/GenBank/DDBJ whole genome shotgun (WGS) entry which is preliminary data.</text>
</comment>
<proteinExistence type="predicted"/>
<dbReference type="Proteomes" id="UP000317778">
    <property type="component" value="Unassembled WGS sequence"/>
</dbReference>
<keyword evidence="1" id="KW-0472">Membrane</keyword>
<evidence type="ECO:0000313" key="3">
    <source>
        <dbReference type="Proteomes" id="UP000317778"/>
    </source>
</evidence>
<gene>
    <name evidence="2" type="ORF">CEE36_01755</name>
</gene>
<feature type="transmembrane region" description="Helical" evidence="1">
    <location>
        <begin position="287"/>
        <end position="307"/>
    </location>
</feature>
<dbReference type="EMBL" id="NJBO01000002">
    <property type="protein sequence ID" value="TKJ43866.1"/>
    <property type="molecule type" value="Genomic_DNA"/>
</dbReference>
<evidence type="ECO:0000313" key="2">
    <source>
        <dbReference type="EMBL" id="TKJ43866.1"/>
    </source>
</evidence>
<evidence type="ECO:0008006" key="4">
    <source>
        <dbReference type="Google" id="ProtNLM"/>
    </source>
</evidence>
<evidence type="ECO:0000256" key="1">
    <source>
        <dbReference type="SAM" id="Phobius"/>
    </source>
</evidence>
<organism evidence="2 3">
    <name type="scientific">candidate division TA06 bacterium B3_TA06</name>
    <dbReference type="NCBI Taxonomy" id="2012487"/>
    <lineage>
        <taxon>Bacteria</taxon>
        <taxon>Bacteria division TA06</taxon>
    </lineage>
</organism>
<protein>
    <recommendedName>
        <fullName evidence="4">DUF2330 domain-containing protein</fullName>
    </recommendedName>
</protein>
<keyword evidence="1" id="KW-1133">Transmembrane helix</keyword>
<dbReference type="InterPro" id="IPR019283">
    <property type="entry name" value="DUF2330"/>
</dbReference>
<accession>A0A532V9K9</accession>
<name>A0A532V9K9_UNCT6</name>
<keyword evidence="1" id="KW-0812">Transmembrane</keyword>
<dbReference type="Pfam" id="PF10092">
    <property type="entry name" value="DUF2330"/>
    <property type="match status" value="1"/>
</dbReference>
<dbReference type="AlphaFoldDB" id="A0A532V9K9"/>
<sequence>MGGIFPPPGIYVGEPYQYAIIEYEGSQEILHLLINVASDAGSFGWIVPFPSRPAIEEDTIAVFEQIEEMCRPSYGGFGCGVIYDGGYYDGYGVRIIEEGSVGVLSYEIIKADDPDTLFTWLAENDYWVADSSDTVKAREVFRDYIERDWVFVAFSVQDIPRDNSINVQPVKFTFTSSQIVYPMRITSLSVNPDYDYRYDYGLLIHVIAEHRVKLEQNAGINLEYYYANKLNGREYEAVKENYPFVAEVCKEGDFITRLGSYYYDPGDIDSDLVFTYAEDDAESHNQYYSALIIFPILPFAFVAGLALRSRLRFRKRRKR</sequence>
<reference evidence="2 3" key="1">
    <citation type="submission" date="2017-06" db="EMBL/GenBank/DDBJ databases">
        <title>Novel microbial phyla capable of carbon fixation and sulfur reduction in deep-sea sediments.</title>
        <authorList>
            <person name="Huang J."/>
            <person name="Baker B."/>
            <person name="Wang Y."/>
        </authorList>
    </citation>
    <scope>NUCLEOTIDE SEQUENCE [LARGE SCALE GENOMIC DNA]</scope>
    <source>
        <strain evidence="2">B3_TA06</strain>
    </source>
</reference>